<dbReference type="GO" id="GO:0000105">
    <property type="term" value="P:L-histidine biosynthetic process"/>
    <property type="evidence" value="ECO:0007669"/>
    <property type="project" value="UniProtKB-UniRule"/>
</dbReference>
<dbReference type="PANTHER" id="PTHR21039:SF0">
    <property type="entry name" value="HISTIDINOL-PHOSPHATASE"/>
    <property type="match status" value="1"/>
</dbReference>
<dbReference type="InterPro" id="IPR010140">
    <property type="entry name" value="Histidinol_P_phosphatase_HisJ"/>
</dbReference>
<evidence type="ECO:0000313" key="11">
    <source>
        <dbReference type="Proteomes" id="UP000069241"/>
    </source>
</evidence>
<accession>A0A109W4P9</accession>
<dbReference type="AlphaFoldDB" id="A0A109W4P9"/>
<gene>
    <name evidence="10" type="ORF">AXF13_11810</name>
</gene>
<evidence type="ECO:0000256" key="4">
    <source>
        <dbReference type="ARBA" id="ARBA00022605"/>
    </source>
</evidence>
<keyword evidence="5 8" id="KW-0378">Hydrolase</keyword>
<evidence type="ECO:0000256" key="3">
    <source>
        <dbReference type="ARBA" id="ARBA00013085"/>
    </source>
</evidence>
<dbReference type="SUPFAM" id="SSF89550">
    <property type="entry name" value="PHP domain-like"/>
    <property type="match status" value="1"/>
</dbReference>
<dbReference type="UniPathway" id="UPA00031">
    <property type="reaction ID" value="UER00013"/>
</dbReference>
<dbReference type="KEGG" id="dfi:AXF13_11810"/>
<reference evidence="11" key="1">
    <citation type="submission" date="2016-02" db="EMBL/GenBank/DDBJ databases">
        <authorList>
            <person name="Holder M.E."/>
            <person name="Ajami N.J."/>
            <person name="Petrosino J.F."/>
        </authorList>
    </citation>
    <scope>NUCLEOTIDE SEQUENCE [LARGE SCALE GENOMIC DNA]</scope>
    <source>
        <strain evidence="11">CCUG 45958</strain>
    </source>
</reference>
<dbReference type="Proteomes" id="UP000069241">
    <property type="component" value="Chromosome"/>
</dbReference>
<dbReference type="EMBL" id="CP014229">
    <property type="protein sequence ID" value="AMD90751.1"/>
    <property type="molecule type" value="Genomic_DNA"/>
</dbReference>
<dbReference type="RefSeq" id="WP_062253488.1">
    <property type="nucleotide sequence ID" value="NZ_CP014229.1"/>
</dbReference>
<feature type="domain" description="PHP" evidence="9">
    <location>
        <begin position="5"/>
        <end position="204"/>
    </location>
</feature>
<dbReference type="CDD" id="cd12110">
    <property type="entry name" value="PHP_HisPPase_Hisj_like"/>
    <property type="match status" value="1"/>
</dbReference>
<comment type="similarity">
    <text evidence="2 8">Belongs to the PHP hydrolase family. HisK subfamily.</text>
</comment>
<comment type="catalytic activity">
    <reaction evidence="7 8">
        <text>L-histidinol phosphate + H2O = L-histidinol + phosphate</text>
        <dbReference type="Rhea" id="RHEA:14465"/>
        <dbReference type="ChEBI" id="CHEBI:15377"/>
        <dbReference type="ChEBI" id="CHEBI:43474"/>
        <dbReference type="ChEBI" id="CHEBI:57699"/>
        <dbReference type="ChEBI" id="CHEBI:57980"/>
        <dbReference type="EC" id="3.1.3.15"/>
    </reaction>
</comment>
<dbReference type="Pfam" id="PF02811">
    <property type="entry name" value="PHP"/>
    <property type="match status" value="1"/>
</dbReference>
<dbReference type="EC" id="3.1.3.15" evidence="3 8"/>
<keyword evidence="11" id="KW-1185">Reference proteome</keyword>
<sequence>MILADVHNHTLISHGEASAAQMYEAARRLGLAWYGFSEHSPLPPGYACPLYHGDLAGDFPGYVDDVLALRELFHLPGAPRVLLGMELDWIPSRMPYMRELAARWPFDYVIGGLHFLGMLAVGSPKNWGRGESEEERYRRFAAYYREMTAMVRSGLMNIVAHPDFIKVRCWESFHAWLAMPGSLDLIRETLTAMRETGVALEVSSAGLRKDFAEPYPAPPIMRLAAELGVDISFGSDAHATADVAFGFDRLAAYARSFGYAQSVIFVDRKPRFLPF</sequence>
<evidence type="ECO:0000256" key="7">
    <source>
        <dbReference type="ARBA" id="ARBA00049158"/>
    </source>
</evidence>
<organism evidence="10 11">
    <name type="scientific">Desulfovibrio fairfieldensis</name>
    <dbReference type="NCBI Taxonomy" id="44742"/>
    <lineage>
        <taxon>Bacteria</taxon>
        <taxon>Pseudomonadati</taxon>
        <taxon>Thermodesulfobacteriota</taxon>
        <taxon>Desulfovibrionia</taxon>
        <taxon>Desulfovibrionales</taxon>
        <taxon>Desulfovibrionaceae</taxon>
        <taxon>Desulfovibrio</taxon>
    </lineage>
</organism>
<dbReference type="Gene3D" id="3.20.20.140">
    <property type="entry name" value="Metal-dependent hydrolases"/>
    <property type="match status" value="1"/>
</dbReference>
<evidence type="ECO:0000256" key="1">
    <source>
        <dbReference type="ARBA" id="ARBA00004970"/>
    </source>
</evidence>
<dbReference type="STRING" id="44742.AXF13_11810"/>
<evidence type="ECO:0000256" key="8">
    <source>
        <dbReference type="RuleBase" id="RU366003"/>
    </source>
</evidence>
<name>A0A109W4P9_9BACT</name>
<evidence type="ECO:0000313" key="10">
    <source>
        <dbReference type="EMBL" id="AMD90751.1"/>
    </source>
</evidence>
<dbReference type="InterPro" id="IPR016195">
    <property type="entry name" value="Pol/histidinol_Pase-like"/>
</dbReference>
<dbReference type="NCBIfam" id="TIGR01856">
    <property type="entry name" value="hisJ_fam"/>
    <property type="match status" value="1"/>
</dbReference>
<keyword evidence="4 8" id="KW-0028">Amino-acid biosynthesis</keyword>
<dbReference type="PANTHER" id="PTHR21039">
    <property type="entry name" value="HISTIDINOL PHOSPHATASE-RELATED"/>
    <property type="match status" value="1"/>
</dbReference>
<evidence type="ECO:0000256" key="6">
    <source>
        <dbReference type="ARBA" id="ARBA00023102"/>
    </source>
</evidence>
<evidence type="ECO:0000259" key="9">
    <source>
        <dbReference type="Pfam" id="PF02811"/>
    </source>
</evidence>
<proteinExistence type="inferred from homology"/>
<evidence type="ECO:0000256" key="2">
    <source>
        <dbReference type="ARBA" id="ARBA00009152"/>
    </source>
</evidence>
<comment type="pathway">
    <text evidence="1 8">Amino-acid biosynthesis; L-histidine biosynthesis; L-histidine from 5-phospho-alpha-D-ribose 1-diphosphate: step 8/9.</text>
</comment>
<keyword evidence="6 8" id="KW-0368">Histidine biosynthesis</keyword>
<dbReference type="GO" id="GO:0004401">
    <property type="term" value="F:histidinol-phosphatase activity"/>
    <property type="evidence" value="ECO:0007669"/>
    <property type="project" value="UniProtKB-UniRule"/>
</dbReference>
<dbReference type="GO" id="GO:0005737">
    <property type="term" value="C:cytoplasm"/>
    <property type="evidence" value="ECO:0007669"/>
    <property type="project" value="TreeGrafter"/>
</dbReference>
<protein>
    <recommendedName>
        <fullName evidence="3 8">Histidinol-phosphatase</fullName>
        <shortName evidence="8">HolPase</shortName>
        <ecNumber evidence="3 8">3.1.3.15</ecNumber>
    </recommendedName>
</protein>
<dbReference type="InterPro" id="IPR004013">
    <property type="entry name" value="PHP_dom"/>
</dbReference>
<evidence type="ECO:0000256" key="5">
    <source>
        <dbReference type="ARBA" id="ARBA00022801"/>
    </source>
</evidence>